<evidence type="ECO:0000256" key="1">
    <source>
        <dbReference type="ARBA" id="ARBA00008853"/>
    </source>
</evidence>
<evidence type="ECO:0000313" key="5">
    <source>
        <dbReference type="Proteomes" id="UP001218579"/>
    </source>
</evidence>
<gene>
    <name evidence="4" type="ORF">PQU98_14545</name>
</gene>
<feature type="chain" id="PRO_5046669302" evidence="2">
    <location>
        <begin position="26"/>
        <end position="320"/>
    </location>
</feature>
<evidence type="ECO:0000313" key="4">
    <source>
        <dbReference type="EMBL" id="MDC7677361.1"/>
    </source>
</evidence>
<reference evidence="4 5" key="1">
    <citation type="submission" date="2023-01" db="EMBL/GenBank/DDBJ databases">
        <title>Novel species of the genus Asticcacaulis isolated from rivers.</title>
        <authorList>
            <person name="Lu H."/>
        </authorList>
    </citation>
    <scope>NUCLEOTIDE SEQUENCE [LARGE SCALE GENOMIC DNA]</scope>
    <source>
        <strain evidence="4 5">LKC15W</strain>
    </source>
</reference>
<dbReference type="EMBL" id="JAQQKV010000003">
    <property type="protein sequence ID" value="MDC7677361.1"/>
    <property type="molecule type" value="Genomic_DNA"/>
</dbReference>
<dbReference type="RefSeq" id="WP_272745683.1">
    <property type="nucleotide sequence ID" value="NZ_JAQQKV010000003.1"/>
</dbReference>
<dbReference type="InterPro" id="IPR011042">
    <property type="entry name" value="6-blade_b-propeller_TolB-like"/>
</dbReference>
<evidence type="ECO:0000256" key="2">
    <source>
        <dbReference type="SAM" id="SignalP"/>
    </source>
</evidence>
<name>A0ABT5HM94_9CAUL</name>
<dbReference type="Gene3D" id="2.120.10.30">
    <property type="entry name" value="TolB, C-terminal domain"/>
    <property type="match status" value="1"/>
</dbReference>
<dbReference type="Proteomes" id="UP001218579">
    <property type="component" value="Unassembled WGS sequence"/>
</dbReference>
<feature type="signal peptide" evidence="2">
    <location>
        <begin position="1"/>
        <end position="25"/>
    </location>
</feature>
<dbReference type="InterPro" id="IPR013658">
    <property type="entry name" value="SGL"/>
</dbReference>
<comment type="caution">
    <text evidence="4">The sequence shown here is derived from an EMBL/GenBank/DDBJ whole genome shotgun (WGS) entry which is preliminary data.</text>
</comment>
<keyword evidence="2" id="KW-0732">Signal</keyword>
<accession>A0ABT5HM94</accession>
<proteinExistence type="inferred from homology"/>
<dbReference type="Pfam" id="PF08450">
    <property type="entry name" value="SGL"/>
    <property type="match status" value="1"/>
</dbReference>
<sequence length="320" mass="34464">MITRRSGLKLALGMGVATVPLPALADSGIRILGGAGDLLGEGPLWSADTGRIFWVNIAAQKIYALNLKTKALQTWDAPKPVCYLAERKSGGMIAGLSDGVYAFDEKTSAFTLLIKPEDRTDTRLNDGKVDAKGRLWTGTMHLPWSEKVGAFYRVDTDLKATKVDGPYLCTNGPTFSPDLKRLWHVESFDKVVYVFDVATDGSLSNKQVFSDFKAHEADGWGGPDGMVTDINGGVWIAHYGGGRISRFFPDGKLDFQVKLPASQITSLTFGGDKLDHLYISSAAQFLPDGAPDKAVAGALFEVPPSLLRGHKGLPTNKFGG</sequence>
<dbReference type="PANTHER" id="PTHR10907:SF47">
    <property type="entry name" value="REGUCALCIN"/>
    <property type="match status" value="1"/>
</dbReference>
<feature type="domain" description="SMP-30/Gluconolactonase/LRE-like region" evidence="3">
    <location>
        <begin position="39"/>
        <end position="282"/>
    </location>
</feature>
<evidence type="ECO:0000259" key="3">
    <source>
        <dbReference type="Pfam" id="PF08450"/>
    </source>
</evidence>
<protein>
    <submittedName>
        <fullName evidence="4">SMP-30/gluconolactonase/LRE family protein</fullName>
    </submittedName>
</protein>
<organism evidence="4 5">
    <name type="scientific">Asticcacaulis machinosus</name>
    <dbReference type="NCBI Taxonomy" id="2984211"/>
    <lineage>
        <taxon>Bacteria</taxon>
        <taxon>Pseudomonadati</taxon>
        <taxon>Pseudomonadota</taxon>
        <taxon>Alphaproteobacteria</taxon>
        <taxon>Caulobacterales</taxon>
        <taxon>Caulobacteraceae</taxon>
        <taxon>Asticcacaulis</taxon>
    </lineage>
</organism>
<comment type="similarity">
    <text evidence="1">Belongs to the SMP-30/CGR1 family.</text>
</comment>
<dbReference type="PRINTS" id="PR01790">
    <property type="entry name" value="SMP30FAMILY"/>
</dbReference>
<dbReference type="SUPFAM" id="SSF63829">
    <property type="entry name" value="Calcium-dependent phosphotriesterase"/>
    <property type="match status" value="1"/>
</dbReference>
<dbReference type="PANTHER" id="PTHR10907">
    <property type="entry name" value="REGUCALCIN"/>
    <property type="match status" value="1"/>
</dbReference>
<dbReference type="InterPro" id="IPR005511">
    <property type="entry name" value="SMP-30"/>
</dbReference>
<keyword evidence="5" id="KW-1185">Reference proteome</keyword>